<protein>
    <submittedName>
        <fullName evidence="2">Uncharacterized protein</fullName>
    </submittedName>
</protein>
<evidence type="ECO:0000313" key="2">
    <source>
        <dbReference type="EMBL" id="KAJ1346631.1"/>
    </source>
</evidence>
<sequence>MEDASSGDRKRPQPDSDEVVEYHELKRAQMVKTEPYDEKGFSAPGTSSSPSELPAPTDVLYGYSEESEVEDDLINVETVNVENVDSQHETHGNKELSPIDRRLREKRSYNEGNWTSVELKALYDGIIAYGTTPEGLETTQRVLLQIKNVGRSRVSGLQLSVISKCIFPNISRVLRPEFLGV</sequence>
<proteinExistence type="predicted"/>
<evidence type="ECO:0000313" key="3">
    <source>
        <dbReference type="Proteomes" id="UP001196413"/>
    </source>
</evidence>
<dbReference type="Proteomes" id="UP001196413">
    <property type="component" value="Unassembled WGS sequence"/>
</dbReference>
<evidence type="ECO:0000256" key="1">
    <source>
        <dbReference type="SAM" id="MobiDB-lite"/>
    </source>
</evidence>
<name>A0AAD5QH01_PARTN</name>
<comment type="caution">
    <text evidence="2">The sequence shown here is derived from an EMBL/GenBank/DDBJ whole genome shotgun (WGS) entry which is preliminary data.</text>
</comment>
<dbReference type="AlphaFoldDB" id="A0AAD5QH01"/>
<organism evidence="2 3">
    <name type="scientific">Parelaphostrongylus tenuis</name>
    <name type="common">Meningeal worm</name>
    <dbReference type="NCBI Taxonomy" id="148309"/>
    <lineage>
        <taxon>Eukaryota</taxon>
        <taxon>Metazoa</taxon>
        <taxon>Ecdysozoa</taxon>
        <taxon>Nematoda</taxon>
        <taxon>Chromadorea</taxon>
        <taxon>Rhabditida</taxon>
        <taxon>Rhabditina</taxon>
        <taxon>Rhabditomorpha</taxon>
        <taxon>Strongyloidea</taxon>
        <taxon>Metastrongylidae</taxon>
        <taxon>Parelaphostrongylus</taxon>
    </lineage>
</organism>
<accession>A0AAD5QH01</accession>
<gene>
    <name evidence="2" type="ORF">KIN20_001499</name>
</gene>
<dbReference type="EMBL" id="JAHQIW010000200">
    <property type="protein sequence ID" value="KAJ1346631.1"/>
    <property type="molecule type" value="Genomic_DNA"/>
</dbReference>
<feature type="compositionally biased region" description="Basic and acidic residues" evidence="1">
    <location>
        <begin position="1"/>
        <end position="27"/>
    </location>
</feature>
<keyword evidence="3" id="KW-1185">Reference proteome</keyword>
<feature type="region of interest" description="Disordered" evidence="1">
    <location>
        <begin position="1"/>
        <end position="56"/>
    </location>
</feature>
<reference evidence="2" key="1">
    <citation type="submission" date="2021-06" db="EMBL/GenBank/DDBJ databases">
        <title>Parelaphostrongylus tenuis whole genome reference sequence.</title>
        <authorList>
            <person name="Garwood T.J."/>
            <person name="Larsen P.A."/>
            <person name="Fountain-Jones N.M."/>
            <person name="Garbe J.R."/>
            <person name="Macchietto M.G."/>
            <person name="Kania S.A."/>
            <person name="Gerhold R.W."/>
            <person name="Richards J.E."/>
            <person name="Wolf T.M."/>
        </authorList>
    </citation>
    <scope>NUCLEOTIDE SEQUENCE</scope>
    <source>
        <strain evidence="2">MNPRO001-30</strain>
        <tissue evidence="2">Meninges</tissue>
    </source>
</reference>